<evidence type="ECO:0000313" key="6">
    <source>
        <dbReference type="WBParaSite" id="TCNE_0000163001-mRNA-1"/>
    </source>
</evidence>
<accession>A0A183TZG1</accession>
<proteinExistence type="predicted"/>
<gene>
    <name evidence="4" type="ORF">TCNE_LOCUS1631</name>
</gene>
<dbReference type="AlphaFoldDB" id="A0A183TZG1"/>
<organism evidence="5 6">
    <name type="scientific">Toxocara canis</name>
    <name type="common">Canine roundworm</name>
    <dbReference type="NCBI Taxonomy" id="6265"/>
    <lineage>
        <taxon>Eukaryota</taxon>
        <taxon>Metazoa</taxon>
        <taxon>Ecdysozoa</taxon>
        <taxon>Nematoda</taxon>
        <taxon>Chromadorea</taxon>
        <taxon>Rhabditida</taxon>
        <taxon>Spirurina</taxon>
        <taxon>Ascaridomorpha</taxon>
        <taxon>Ascaridoidea</taxon>
        <taxon>Toxocaridae</taxon>
        <taxon>Toxocara</taxon>
    </lineage>
</organism>
<feature type="coiled-coil region" evidence="2">
    <location>
        <begin position="143"/>
        <end position="191"/>
    </location>
</feature>
<reference evidence="4 5" key="2">
    <citation type="submission" date="2018-11" db="EMBL/GenBank/DDBJ databases">
        <authorList>
            <consortium name="Pathogen Informatics"/>
        </authorList>
    </citation>
    <scope>NUCLEOTIDE SEQUENCE [LARGE SCALE GENOMIC DNA]</scope>
</reference>
<dbReference type="EMBL" id="UYWY01001308">
    <property type="protein sequence ID" value="VDM26537.1"/>
    <property type="molecule type" value="Genomic_DNA"/>
</dbReference>
<dbReference type="InterPro" id="IPR029515">
    <property type="entry name" value="Liprin"/>
</dbReference>
<keyword evidence="5" id="KW-1185">Reference proteome</keyword>
<dbReference type="Proteomes" id="UP000050794">
    <property type="component" value="Unassembled WGS sequence"/>
</dbReference>
<dbReference type="PANTHER" id="PTHR12587">
    <property type="entry name" value="LAR INTERACTING PROTEIN LIP -RELATED PROTEIN"/>
    <property type="match status" value="1"/>
</dbReference>
<dbReference type="WBParaSite" id="TCNE_0000163001-mRNA-1">
    <property type="protein sequence ID" value="TCNE_0000163001-mRNA-1"/>
    <property type="gene ID" value="TCNE_0000163001"/>
</dbReference>
<keyword evidence="2" id="KW-0175">Coiled coil</keyword>
<feature type="coiled-coil region" evidence="2">
    <location>
        <begin position="58"/>
        <end position="99"/>
    </location>
</feature>
<keyword evidence="1" id="KW-0677">Repeat</keyword>
<reference evidence="6" key="1">
    <citation type="submission" date="2016-06" db="UniProtKB">
        <authorList>
            <consortium name="WormBaseParasite"/>
        </authorList>
    </citation>
    <scope>IDENTIFICATION</scope>
</reference>
<feature type="compositionally biased region" description="Basic and acidic residues" evidence="3">
    <location>
        <begin position="1"/>
        <end position="11"/>
    </location>
</feature>
<dbReference type="GO" id="GO:0048786">
    <property type="term" value="C:presynaptic active zone"/>
    <property type="evidence" value="ECO:0007669"/>
    <property type="project" value="TreeGrafter"/>
</dbReference>
<feature type="region of interest" description="Disordered" evidence="3">
    <location>
        <begin position="1"/>
        <end position="20"/>
    </location>
</feature>
<evidence type="ECO:0000313" key="5">
    <source>
        <dbReference type="Proteomes" id="UP000050794"/>
    </source>
</evidence>
<dbReference type="GO" id="GO:0050808">
    <property type="term" value="P:synapse organization"/>
    <property type="evidence" value="ECO:0007669"/>
    <property type="project" value="TreeGrafter"/>
</dbReference>
<dbReference type="PANTHER" id="PTHR12587:SF20">
    <property type="entry name" value="LIPRIN-ALPHA, ISOFORM E"/>
    <property type="match status" value="1"/>
</dbReference>
<evidence type="ECO:0000313" key="4">
    <source>
        <dbReference type="EMBL" id="VDM26537.1"/>
    </source>
</evidence>
<evidence type="ECO:0000256" key="3">
    <source>
        <dbReference type="SAM" id="MobiDB-lite"/>
    </source>
</evidence>
<protein>
    <submittedName>
        <fullName evidence="6">Liprin-alpha-2-like</fullName>
    </submittedName>
</protein>
<evidence type="ECO:0000256" key="2">
    <source>
        <dbReference type="SAM" id="Coils"/>
    </source>
</evidence>
<name>A0A183TZG1_TOXCA</name>
<evidence type="ECO:0000256" key="1">
    <source>
        <dbReference type="ARBA" id="ARBA00022737"/>
    </source>
</evidence>
<sequence length="287" mass="31979">MRGAEKWRQEAKAGLGQPAGYSTSVESFRPSLVEMKLLRLGGSEGANRPRAAPMVVELQSVTKELAQLREQLLEKDEEIVELKAERNNTRLLLEHLECLVSRHERSLRVTVMKRQAQSPAGVSSEVEVLKALKSLFEHHKALDEKVRERLRVAMERVATLEEELSVKGDENSTLKAKMAKLTAEAEEASQQDSELDCLSFYGVLSYRFKSVIFPSLCMCDRTEIPLHFVRRLSYLRTLCWGDVVHAIGGFCVVHAIGGFCVVHVIGGFCVVHAIGGFCVVHAIGDFS</sequence>